<gene>
    <name evidence="3" type="ORF">CC78DRAFT_534406</name>
</gene>
<sequence length="323" mass="36761">MTLIYSNVALPMKGRLLNCLPSIRWIPHDIPAQSDSSSHATSHSHSLFSSARKGKKGKNPQPPLHRRKSALSITSAQDPELDARTDLQAQSRFFSALPYEIRVMVYELVMGCETVHLTLGSKGRFGHFVCPEGEAREGCGCRVLVGGGREMRLGGWMVGVLRVCRRMYTEAVPHLYKPHTFSLLHPTHLLYLPARIPVARLNNIRRLHLRWTIRALPLLRRGPHKKLAYPEDTTNWQRGWNILAHMKGLRDLRVVLIDPSRNAMWETHWLELEGDLLECVKAVRQTRWFELALPYESCSTDWDLGGGVVLRKPEGDVEEDQMG</sequence>
<dbReference type="PANTHER" id="PTHR38790">
    <property type="entry name" value="2EXR DOMAIN-CONTAINING PROTEIN-RELATED"/>
    <property type="match status" value="1"/>
</dbReference>
<dbReference type="PANTHER" id="PTHR38790:SF9">
    <property type="entry name" value="F-BOX DOMAIN-CONTAINING PROTEIN"/>
    <property type="match status" value="1"/>
</dbReference>
<feature type="compositionally biased region" description="Low complexity" evidence="1">
    <location>
        <begin position="34"/>
        <end position="51"/>
    </location>
</feature>
<feature type="compositionally biased region" description="Basic residues" evidence="1">
    <location>
        <begin position="52"/>
        <end position="69"/>
    </location>
</feature>
<feature type="region of interest" description="Disordered" evidence="1">
    <location>
        <begin position="34"/>
        <end position="77"/>
    </location>
</feature>
<proteinExistence type="predicted"/>
<comment type="caution">
    <text evidence="3">The sequence shown here is derived from an EMBL/GenBank/DDBJ whole genome shotgun (WGS) entry which is preliminary data.</text>
</comment>
<protein>
    <recommendedName>
        <fullName evidence="2">DUF7730 domain-containing protein</fullName>
    </recommendedName>
</protein>
<name>A0A9P4K7B3_9PLEO</name>
<reference evidence="4" key="1">
    <citation type="journal article" date="2020" name="Stud. Mycol.">
        <title>101 Dothideomycetes genomes: A test case for predicting lifestyles and emergence of pathogens.</title>
        <authorList>
            <person name="Haridas S."/>
            <person name="Albert R."/>
            <person name="Binder M."/>
            <person name="Bloem J."/>
            <person name="LaButti K."/>
            <person name="Salamov A."/>
            <person name="Andreopoulos B."/>
            <person name="Baker S."/>
            <person name="Barry K."/>
            <person name="Bills G."/>
            <person name="Bluhm B."/>
            <person name="Cannon C."/>
            <person name="Castanera R."/>
            <person name="Culley D."/>
            <person name="Daum C."/>
            <person name="Ezra D."/>
            <person name="Gonzalez J."/>
            <person name="Henrissat B."/>
            <person name="Kuo A."/>
            <person name="Liang C."/>
            <person name="Lipzen A."/>
            <person name="Lutzoni F."/>
            <person name="Magnuson J."/>
            <person name="Mondo S."/>
            <person name="Nolan M."/>
            <person name="Ohm R."/>
            <person name="Pangilinan J."/>
            <person name="Park H.-J."/>
            <person name="Ramirez L."/>
            <person name="Alfaro M."/>
            <person name="Sun H."/>
            <person name="Tritt A."/>
            <person name="Yoshinaga Y."/>
            <person name="Zwiers L.-H."/>
            <person name="Turgeon B."/>
            <person name="Goodwin S."/>
            <person name="Spatafora J."/>
            <person name="Crous P."/>
            <person name="Grigoriev I."/>
        </authorList>
    </citation>
    <scope>NUCLEOTIDE SEQUENCE [LARGE SCALE GENOMIC DNA]</scope>
    <source>
        <strain evidence="4">CBS 304.66</strain>
    </source>
</reference>
<evidence type="ECO:0000313" key="3">
    <source>
        <dbReference type="EMBL" id="KAF2263000.1"/>
    </source>
</evidence>
<feature type="domain" description="DUF7730" evidence="2">
    <location>
        <begin position="88"/>
        <end position="311"/>
    </location>
</feature>
<dbReference type="InterPro" id="IPR056632">
    <property type="entry name" value="DUF7730"/>
</dbReference>
<dbReference type="Proteomes" id="UP000800093">
    <property type="component" value="Unassembled WGS sequence"/>
</dbReference>
<keyword evidence="4" id="KW-1185">Reference proteome</keyword>
<dbReference type="Pfam" id="PF24864">
    <property type="entry name" value="DUF7730"/>
    <property type="match status" value="1"/>
</dbReference>
<evidence type="ECO:0000313" key="4">
    <source>
        <dbReference type="Proteomes" id="UP000800093"/>
    </source>
</evidence>
<accession>A0A9P4K7B3</accession>
<dbReference type="OrthoDB" id="4757095at2759"/>
<evidence type="ECO:0000259" key="2">
    <source>
        <dbReference type="Pfam" id="PF24864"/>
    </source>
</evidence>
<organism evidence="3 4">
    <name type="scientific">Lojkania enalia</name>
    <dbReference type="NCBI Taxonomy" id="147567"/>
    <lineage>
        <taxon>Eukaryota</taxon>
        <taxon>Fungi</taxon>
        <taxon>Dikarya</taxon>
        <taxon>Ascomycota</taxon>
        <taxon>Pezizomycotina</taxon>
        <taxon>Dothideomycetes</taxon>
        <taxon>Pleosporomycetidae</taxon>
        <taxon>Pleosporales</taxon>
        <taxon>Pleosporales incertae sedis</taxon>
        <taxon>Lojkania</taxon>
    </lineage>
</organism>
<evidence type="ECO:0000256" key="1">
    <source>
        <dbReference type="SAM" id="MobiDB-lite"/>
    </source>
</evidence>
<dbReference type="AlphaFoldDB" id="A0A9P4K7B3"/>
<dbReference type="EMBL" id="ML986633">
    <property type="protein sequence ID" value="KAF2263000.1"/>
    <property type="molecule type" value="Genomic_DNA"/>
</dbReference>